<dbReference type="RefSeq" id="WP_136371785.1">
    <property type="nucleotide sequence ID" value="NZ_SSOB01000029.1"/>
</dbReference>
<evidence type="ECO:0000313" key="1">
    <source>
        <dbReference type="EMBL" id="THF75737.1"/>
    </source>
</evidence>
<reference evidence="1 2" key="1">
    <citation type="submission" date="2019-04" db="EMBL/GenBank/DDBJ databases">
        <title>Cohnella sp. nov. isolated from preserved vegetables.</title>
        <authorList>
            <person name="Lin S.-Y."/>
            <person name="Hung M.-H."/>
            <person name="Young C.-C."/>
        </authorList>
    </citation>
    <scope>NUCLEOTIDE SEQUENCE [LARGE SCALE GENOMIC DNA]</scope>
    <source>
        <strain evidence="1 2">CC-MHH1044</strain>
    </source>
</reference>
<name>A0A4S4BP21_9BACL</name>
<gene>
    <name evidence="1" type="ORF">E6C55_21020</name>
</gene>
<dbReference type="Proteomes" id="UP000310636">
    <property type="component" value="Unassembled WGS sequence"/>
</dbReference>
<organism evidence="1 2">
    <name type="scientific">Cohnella fermenti</name>
    <dbReference type="NCBI Taxonomy" id="2565925"/>
    <lineage>
        <taxon>Bacteria</taxon>
        <taxon>Bacillati</taxon>
        <taxon>Bacillota</taxon>
        <taxon>Bacilli</taxon>
        <taxon>Bacillales</taxon>
        <taxon>Paenibacillaceae</taxon>
        <taxon>Cohnella</taxon>
    </lineage>
</organism>
<accession>A0A4S4BP21</accession>
<evidence type="ECO:0000313" key="2">
    <source>
        <dbReference type="Proteomes" id="UP000310636"/>
    </source>
</evidence>
<keyword evidence="2" id="KW-1185">Reference proteome</keyword>
<comment type="caution">
    <text evidence="1">The sequence shown here is derived from an EMBL/GenBank/DDBJ whole genome shotgun (WGS) entry which is preliminary data.</text>
</comment>
<dbReference type="AlphaFoldDB" id="A0A4S4BP21"/>
<protein>
    <submittedName>
        <fullName evidence="1">Uncharacterized protein</fullName>
    </submittedName>
</protein>
<proteinExistence type="predicted"/>
<sequence>MSEKPTFGAREWRESVANVGKTGIWGIGADGERRECPNLCEISYWRGSIGGDMADFMRKITFVEENPARIVAYMLKIA</sequence>
<dbReference type="EMBL" id="SSOB01000029">
    <property type="protein sequence ID" value="THF75737.1"/>
    <property type="molecule type" value="Genomic_DNA"/>
</dbReference>